<evidence type="ECO:0000256" key="6">
    <source>
        <dbReference type="ARBA" id="ARBA00016471"/>
    </source>
</evidence>
<evidence type="ECO:0000256" key="3">
    <source>
        <dbReference type="ARBA" id="ARBA00008982"/>
    </source>
</evidence>
<dbReference type="CDD" id="cd00318">
    <property type="entry name" value="Phosphoglycerate_kinase"/>
    <property type="match status" value="1"/>
</dbReference>
<keyword evidence="7 12" id="KW-0808">Transferase</keyword>
<dbReference type="SUPFAM" id="SSF53748">
    <property type="entry name" value="Phosphoglycerate kinase"/>
    <property type="match status" value="1"/>
</dbReference>
<feature type="binding site" evidence="11">
    <location>
        <begin position="323"/>
        <end position="326"/>
    </location>
    <ligand>
        <name>ATP</name>
        <dbReference type="ChEBI" id="CHEBI:30616"/>
    </ligand>
</feature>
<comment type="caution">
    <text evidence="13">The sequence shown here is derived from an EMBL/GenBank/DDBJ whole genome shotgun (WGS) entry which is preliminary data.</text>
</comment>
<comment type="similarity">
    <text evidence="3 12">Belongs to the phosphoglycerate kinase family.</text>
</comment>
<dbReference type="GO" id="GO:0006094">
    <property type="term" value="P:gluconeogenesis"/>
    <property type="evidence" value="ECO:0007669"/>
    <property type="project" value="TreeGrafter"/>
</dbReference>
<dbReference type="HAMAP" id="MF_00145">
    <property type="entry name" value="Phosphoglyc_kinase"/>
    <property type="match status" value="1"/>
</dbReference>
<evidence type="ECO:0000256" key="10">
    <source>
        <dbReference type="ARBA" id="ARBA00022840"/>
    </source>
</evidence>
<evidence type="ECO:0000256" key="8">
    <source>
        <dbReference type="ARBA" id="ARBA00022741"/>
    </source>
</evidence>
<keyword evidence="9 12" id="KW-0418">Kinase</keyword>
<comment type="subunit">
    <text evidence="4">Monomer.</text>
</comment>
<gene>
    <name evidence="13" type="ORF">KC729_21835</name>
</gene>
<feature type="binding site" evidence="11">
    <location>
        <position position="294"/>
    </location>
    <ligand>
        <name>ATP</name>
        <dbReference type="ChEBI" id="CHEBI:30616"/>
    </ligand>
</feature>
<dbReference type="EMBL" id="JAGQHR010001115">
    <property type="protein sequence ID" value="MCA9730337.1"/>
    <property type="molecule type" value="Genomic_DNA"/>
</dbReference>
<evidence type="ECO:0000256" key="4">
    <source>
        <dbReference type="ARBA" id="ARBA00011245"/>
    </source>
</evidence>
<evidence type="ECO:0000256" key="7">
    <source>
        <dbReference type="ARBA" id="ARBA00022679"/>
    </source>
</evidence>
<evidence type="ECO:0000256" key="5">
    <source>
        <dbReference type="ARBA" id="ARBA00013061"/>
    </source>
</evidence>
<dbReference type="Gene3D" id="3.40.50.1260">
    <property type="entry name" value="Phosphoglycerate kinase, N-terminal domain"/>
    <property type="match status" value="2"/>
</dbReference>
<proteinExistence type="inferred from homology"/>
<keyword evidence="10 11" id="KW-0067">ATP-binding</keyword>
<dbReference type="PANTHER" id="PTHR11406:SF23">
    <property type="entry name" value="PHOSPHOGLYCERATE KINASE 1, CHLOROPLASTIC-RELATED"/>
    <property type="match status" value="1"/>
</dbReference>
<dbReference type="PIRSF" id="PIRSF000724">
    <property type="entry name" value="Pgk"/>
    <property type="match status" value="1"/>
</dbReference>
<evidence type="ECO:0000313" key="13">
    <source>
        <dbReference type="EMBL" id="MCA9730337.1"/>
    </source>
</evidence>
<dbReference type="InterPro" id="IPR001576">
    <property type="entry name" value="Phosphoglycerate_kinase"/>
</dbReference>
<evidence type="ECO:0000256" key="9">
    <source>
        <dbReference type="ARBA" id="ARBA00022777"/>
    </source>
</evidence>
<evidence type="ECO:0000256" key="12">
    <source>
        <dbReference type="RuleBase" id="RU000532"/>
    </source>
</evidence>
<dbReference type="Pfam" id="PF00162">
    <property type="entry name" value="PGK"/>
    <property type="match status" value="1"/>
</dbReference>
<feature type="binding site" evidence="11">
    <location>
        <position position="174"/>
    </location>
    <ligand>
        <name>ATP</name>
        <dbReference type="ChEBI" id="CHEBI:30616"/>
    </ligand>
</feature>
<evidence type="ECO:0000256" key="2">
    <source>
        <dbReference type="ARBA" id="ARBA00004838"/>
    </source>
</evidence>
<comment type="pathway">
    <text evidence="2">Carbohydrate degradation; glycolysis; pyruvate from D-glyceraldehyde 3-phosphate: step 2/5.</text>
</comment>
<name>A0A956M411_UNCEI</name>
<dbReference type="GO" id="GO:0005829">
    <property type="term" value="C:cytosol"/>
    <property type="evidence" value="ECO:0007669"/>
    <property type="project" value="TreeGrafter"/>
</dbReference>
<protein>
    <recommendedName>
        <fullName evidence="6 12">Phosphoglycerate kinase</fullName>
        <ecNumber evidence="5 12">2.7.2.3</ecNumber>
    </recommendedName>
</protein>
<dbReference type="FunFam" id="3.40.50.1260:FF:000006">
    <property type="entry name" value="Phosphoglycerate kinase"/>
    <property type="match status" value="1"/>
</dbReference>
<dbReference type="GO" id="GO:0043531">
    <property type="term" value="F:ADP binding"/>
    <property type="evidence" value="ECO:0007669"/>
    <property type="project" value="TreeGrafter"/>
</dbReference>
<dbReference type="PRINTS" id="PR00477">
    <property type="entry name" value="PHGLYCKINASE"/>
</dbReference>
<accession>A0A956M411</accession>
<evidence type="ECO:0000313" key="14">
    <source>
        <dbReference type="Proteomes" id="UP000697710"/>
    </source>
</evidence>
<comment type="catalytic activity">
    <reaction evidence="1 12">
        <text>(2R)-3-phosphoglycerate + ATP = (2R)-3-phospho-glyceroyl phosphate + ADP</text>
        <dbReference type="Rhea" id="RHEA:14801"/>
        <dbReference type="ChEBI" id="CHEBI:30616"/>
        <dbReference type="ChEBI" id="CHEBI:57604"/>
        <dbReference type="ChEBI" id="CHEBI:58272"/>
        <dbReference type="ChEBI" id="CHEBI:456216"/>
        <dbReference type="EC" id="2.7.2.3"/>
    </reaction>
</comment>
<dbReference type="GO" id="GO:0006096">
    <property type="term" value="P:glycolytic process"/>
    <property type="evidence" value="ECO:0007669"/>
    <property type="project" value="InterPro"/>
</dbReference>
<dbReference type="GO" id="GO:0005524">
    <property type="term" value="F:ATP binding"/>
    <property type="evidence" value="ECO:0007669"/>
    <property type="project" value="UniProtKB-KW"/>
</dbReference>
<keyword evidence="8" id="KW-0547">Nucleotide-binding</keyword>
<dbReference type="AlphaFoldDB" id="A0A956M411"/>
<dbReference type="Proteomes" id="UP000697710">
    <property type="component" value="Unassembled WGS sequence"/>
</dbReference>
<dbReference type="FunFam" id="3.40.50.1260:FF:000003">
    <property type="entry name" value="Phosphoglycerate kinase"/>
    <property type="match status" value="1"/>
</dbReference>
<dbReference type="InterPro" id="IPR036043">
    <property type="entry name" value="Phosphoglycerate_kinase_sf"/>
</dbReference>
<reference evidence="13" key="1">
    <citation type="submission" date="2020-04" db="EMBL/GenBank/DDBJ databases">
        <authorList>
            <person name="Zhang T."/>
        </authorList>
    </citation>
    <scope>NUCLEOTIDE SEQUENCE</scope>
    <source>
        <strain evidence="13">HKST-UBA01</strain>
    </source>
</reference>
<feature type="non-terminal residue" evidence="13">
    <location>
        <position position="1"/>
    </location>
</feature>
<sequence>GRVADDTRIVASLPTLRLLREAGGRVVLMSHLGRPDGERDPKYSLRPVADRLSILLGTPVAFADDCIGPAAEAAAHRLEPGGVLLLENVRFHPGETKNDPEFCRALARLGDLYVNDAFGTAHRAHASTEGLAHLLSPAVAGLLIEKELAYLGAALDEPKRPFVAILGGAKISGKIDVIHNLLPRVDHLLLGGAMTFTFLRARGVETGTSLVEDDRIEMARGLLAEATASRIHLPSDARVASAPDGSDPGSICPVGEIPADRMGVDIGPETIAHYRDVLQDARTIVWNGPMGIFEVPAFAVGTNAIAAVLAEATGRGAVTVIGGGDSAAAVADAGLAERISHISTGGGASLEFLEGKQLPGVVALDRVEAS</sequence>
<dbReference type="EC" id="2.7.2.3" evidence="5 12"/>
<organism evidence="13 14">
    <name type="scientific">Eiseniibacteriota bacterium</name>
    <dbReference type="NCBI Taxonomy" id="2212470"/>
    <lineage>
        <taxon>Bacteria</taxon>
        <taxon>Candidatus Eiseniibacteriota</taxon>
    </lineage>
</organism>
<dbReference type="GO" id="GO:0004618">
    <property type="term" value="F:phosphoglycerate kinase activity"/>
    <property type="evidence" value="ECO:0007669"/>
    <property type="project" value="UniProtKB-EC"/>
</dbReference>
<reference evidence="13" key="2">
    <citation type="journal article" date="2021" name="Microbiome">
        <title>Successional dynamics and alternative stable states in a saline activated sludge microbial community over 9 years.</title>
        <authorList>
            <person name="Wang Y."/>
            <person name="Ye J."/>
            <person name="Ju F."/>
            <person name="Liu L."/>
            <person name="Boyd J.A."/>
            <person name="Deng Y."/>
            <person name="Parks D.H."/>
            <person name="Jiang X."/>
            <person name="Yin X."/>
            <person name="Woodcroft B.J."/>
            <person name="Tyson G.W."/>
            <person name="Hugenholtz P."/>
            <person name="Polz M.F."/>
            <person name="Zhang T."/>
        </authorList>
    </citation>
    <scope>NUCLEOTIDE SEQUENCE</scope>
    <source>
        <strain evidence="13">HKST-UBA01</strain>
    </source>
</reference>
<dbReference type="InterPro" id="IPR015824">
    <property type="entry name" value="Phosphoglycerate_kinase_N"/>
</dbReference>
<dbReference type="PANTHER" id="PTHR11406">
    <property type="entry name" value="PHOSPHOGLYCERATE KINASE"/>
    <property type="match status" value="1"/>
</dbReference>
<evidence type="ECO:0000256" key="1">
    <source>
        <dbReference type="ARBA" id="ARBA00000642"/>
    </source>
</evidence>
<evidence type="ECO:0000256" key="11">
    <source>
        <dbReference type="PIRSR" id="PIRSR000724-2"/>
    </source>
</evidence>